<reference evidence="1" key="1">
    <citation type="submission" date="2023-10" db="EMBL/GenBank/DDBJ databases">
        <title>Genome assembly of Pristionchus species.</title>
        <authorList>
            <person name="Yoshida K."/>
            <person name="Sommer R.J."/>
        </authorList>
    </citation>
    <scope>NUCLEOTIDE SEQUENCE</scope>
    <source>
        <strain evidence="1">RS5133</strain>
    </source>
</reference>
<keyword evidence="2" id="KW-1185">Reference proteome</keyword>
<evidence type="ECO:0008006" key="3">
    <source>
        <dbReference type="Google" id="ProtNLM"/>
    </source>
</evidence>
<evidence type="ECO:0000313" key="2">
    <source>
        <dbReference type="Proteomes" id="UP001432322"/>
    </source>
</evidence>
<organism evidence="1 2">
    <name type="scientific">Pristionchus fissidentatus</name>
    <dbReference type="NCBI Taxonomy" id="1538716"/>
    <lineage>
        <taxon>Eukaryota</taxon>
        <taxon>Metazoa</taxon>
        <taxon>Ecdysozoa</taxon>
        <taxon>Nematoda</taxon>
        <taxon>Chromadorea</taxon>
        <taxon>Rhabditida</taxon>
        <taxon>Rhabditina</taxon>
        <taxon>Diplogasteromorpha</taxon>
        <taxon>Diplogasteroidea</taxon>
        <taxon>Neodiplogasteridae</taxon>
        <taxon>Pristionchus</taxon>
    </lineage>
</organism>
<dbReference type="SUPFAM" id="SSF53335">
    <property type="entry name" value="S-adenosyl-L-methionine-dependent methyltransferases"/>
    <property type="match status" value="1"/>
</dbReference>
<name>A0AAV5WQ75_9BILA</name>
<feature type="non-terminal residue" evidence="1">
    <location>
        <position position="1"/>
    </location>
</feature>
<gene>
    <name evidence="1" type="ORF">PFISCL1PPCAC_24037</name>
</gene>
<dbReference type="EMBL" id="BTSY01000006">
    <property type="protein sequence ID" value="GMT32740.1"/>
    <property type="molecule type" value="Genomic_DNA"/>
</dbReference>
<dbReference type="InterPro" id="IPR029063">
    <property type="entry name" value="SAM-dependent_MTases_sf"/>
</dbReference>
<sequence length="366" mass="42206">FFHLRRFRLLLLLFSILFLIGVISLWLHGASELIVDKSLPSSERIDRICKAKREKCFEVIDKTIPDGSDEFVTRSLEVVFPSGSRFIESTVRIQPRKHNVTFSESDTRLWSVDGETLPTVYLRAMGVMPFLSRVIRVGRRKEQKKIALVGVGGGSILSHLRNLRDGFDFTVVEKESEVIELSRRWFELRDATVVNEDGVDWMRRRDGNETGFDVVFLDACERHSAQHCPDPSFTSKENVKNLHQLMRSDTRALVVINFEIYNARKWEMLHEQMGVLLSFFPHCISIDMKERVNMVVGCLTKPLPFHNPENPRASLDASMGFIADQYMEAEYELQYGNIFKEFAVHAIIDGQRESITHPVDKILTRN</sequence>
<comment type="caution">
    <text evidence="1">The sequence shown here is derived from an EMBL/GenBank/DDBJ whole genome shotgun (WGS) entry which is preliminary data.</text>
</comment>
<protein>
    <recommendedName>
        <fullName evidence="3">Methyltransferase</fullName>
    </recommendedName>
</protein>
<dbReference type="Gene3D" id="3.40.50.150">
    <property type="entry name" value="Vaccinia Virus protein VP39"/>
    <property type="match status" value="1"/>
</dbReference>
<dbReference type="AlphaFoldDB" id="A0AAV5WQ75"/>
<dbReference type="Proteomes" id="UP001432322">
    <property type="component" value="Unassembled WGS sequence"/>
</dbReference>
<accession>A0AAV5WQ75</accession>
<proteinExistence type="predicted"/>
<evidence type="ECO:0000313" key="1">
    <source>
        <dbReference type="EMBL" id="GMT32740.1"/>
    </source>
</evidence>